<dbReference type="InterPro" id="IPR049551">
    <property type="entry name" value="PKS_DH_C"/>
</dbReference>
<feature type="domain" description="PKS/mFAS DH" evidence="14">
    <location>
        <begin position="1884"/>
        <end position="2169"/>
    </location>
</feature>
<dbReference type="Gene3D" id="3.40.50.720">
    <property type="entry name" value="NAD(P)-binding Rossmann-like Domain"/>
    <property type="match status" value="2"/>
</dbReference>
<dbReference type="CDD" id="cd00833">
    <property type="entry name" value="PKS"/>
    <property type="match status" value="5"/>
</dbReference>
<dbReference type="SUPFAM" id="SSF53335">
    <property type="entry name" value="S-adenosyl-L-methionine-dependent methyltransferases"/>
    <property type="match status" value="1"/>
</dbReference>
<evidence type="ECO:0000259" key="14">
    <source>
        <dbReference type="PROSITE" id="PS52019"/>
    </source>
</evidence>
<dbReference type="PANTHER" id="PTHR43775:SF37">
    <property type="entry name" value="SI:DKEY-61P9.11"/>
    <property type="match status" value="1"/>
</dbReference>
<keyword evidence="6" id="KW-0597">Phosphoprotein</keyword>
<evidence type="ECO:0000256" key="11">
    <source>
        <dbReference type="SAM" id="MobiDB-lite"/>
    </source>
</evidence>
<dbReference type="FunFam" id="3.40.47.10:FF:000019">
    <property type="entry name" value="Polyketide synthase type I"/>
    <property type="match status" value="3"/>
</dbReference>
<feature type="domain" description="PKS/mFAS DH" evidence="14">
    <location>
        <begin position="832"/>
        <end position="1118"/>
    </location>
</feature>
<keyword evidence="16" id="KW-1185">Reference proteome</keyword>
<feature type="domain" description="PKS/mFAS DH" evidence="14">
    <location>
        <begin position="3835"/>
        <end position="4131"/>
    </location>
</feature>
<dbReference type="GO" id="GO:0004315">
    <property type="term" value="F:3-oxoacyl-[acyl-carrier-protein] synthase activity"/>
    <property type="evidence" value="ECO:0007669"/>
    <property type="project" value="InterPro"/>
</dbReference>
<dbReference type="Proteomes" id="UP000214880">
    <property type="component" value="Unassembled WGS sequence"/>
</dbReference>
<feature type="domain" description="Carrier" evidence="12">
    <location>
        <begin position="116"/>
        <end position="193"/>
    </location>
</feature>
<feature type="region of interest" description="Disordered" evidence="11">
    <location>
        <begin position="4270"/>
        <end position="4296"/>
    </location>
</feature>
<feature type="domain" description="Carrier" evidence="12">
    <location>
        <begin position="5440"/>
        <end position="5518"/>
    </location>
</feature>
<dbReference type="InterPro" id="IPR029063">
    <property type="entry name" value="SAM-dependent_MTases_sf"/>
</dbReference>
<feature type="region of interest" description="Disordered" evidence="11">
    <location>
        <begin position="3180"/>
        <end position="3213"/>
    </location>
</feature>
<dbReference type="SUPFAM" id="SSF47336">
    <property type="entry name" value="ACP-like"/>
    <property type="match status" value="5"/>
</dbReference>
<feature type="domain" description="Ketosynthase family 3 (KS3)" evidence="13">
    <location>
        <begin position="3217"/>
        <end position="3649"/>
    </location>
</feature>
<feature type="compositionally biased region" description="Polar residues" evidence="11">
    <location>
        <begin position="5540"/>
        <end position="5552"/>
    </location>
</feature>
<dbReference type="EMBL" id="FNHB01000001">
    <property type="protein sequence ID" value="SDL84501.1"/>
    <property type="molecule type" value="Genomic_DNA"/>
</dbReference>
<dbReference type="InterPro" id="IPR020841">
    <property type="entry name" value="PKS_Beta-ketoAc_synthase_dom"/>
</dbReference>
<evidence type="ECO:0000259" key="12">
    <source>
        <dbReference type="PROSITE" id="PS50075"/>
    </source>
</evidence>
<evidence type="ECO:0000256" key="9">
    <source>
        <dbReference type="ARBA" id="ARBA00023268"/>
    </source>
</evidence>
<dbReference type="Pfam" id="PF02801">
    <property type="entry name" value="Ketoacyl-synt_C"/>
    <property type="match status" value="5"/>
</dbReference>
<dbReference type="Gene3D" id="3.40.50.150">
    <property type="entry name" value="Vaccinia Virus protein VP39"/>
    <property type="match status" value="1"/>
</dbReference>
<dbReference type="PANTHER" id="PTHR43775">
    <property type="entry name" value="FATTY ACID SYNTHASE"/>
    <property type="match status" value="1"/>
</dbReference>
<feature type="region of interest" description="Disordered" evidence="11">
    <location>
        <begin position="5418"/>
        <end position="5437"/>
    </location>
</feature>
<dbReference type="PROSITE" id="PS50075">
    <property type="entry name" value="CARRIER"/>
    <property type="match status" value="5"/>
</dbReference>
<dbReference type="InterPro" id="IPR013217">
    <property type="entry name" value="Methyltransf_12"/>
</dbReference>
<keyword evidence="5" id="KW-0963">Cytoplasm</keyword>
<dbReference type="PROSITE" id="PS52004">
    <property type="entry name" value="KS3_2"/>
    <property type="match status" value="5"/>
</dbReference>
<sequence>MKAILEYIIGEAKNKRLSKSEAVALIRQLQTQNDPAAVTVPAVERSDCNEVRKIEVENFRSGKPSGISLRYCQDGQAPSSQQARGARQSITLASTAVLLPPTGNSSGSEQAAGRKNLAETLQEELAASVAEILYMKRSDVEADKNFTDMGLDSVIGVEWIKVINDRYGTSITAAKLYDYPSLSEFAGFLAGQLPDQGAAPAAAGTLAALPSAGKQKPLPLPLATGQAQRPGEPQPVNAVLHPAHFISGKEAIAIVGMSGRYPGAANLEQYWANLVRAKNSVREIPDDRWAVDQYYEPSPAGTGKMVCKWMGMLEDIECFDPLFFHISPAEAAAIDPQHRIFLQEGYKAFEDAGLTRPALSNKKCGVYLGIMSNEYGLLLYNHPLARLNTTGNSFAIAAARIPYFLNLKGSAIPIDTACSSSLVATHFACQALLNRELDLALVGGVSLYLLPESYLAMCAAGMLSPDGRCKAFDNSANGFVPGEGVGALVLKRLQDAEDDRDVIHGLIIGSGINQNGKTNGITAPSRNSQIELAREIYNKYQIDPAGISYIEMHGTGTKLGDLIELEALSTVFKEKTAQQNFCAIGSVKTNIGHTAAASGIAGIQKILLSMRYKKLAPTLHFTNPNEHFNFADSPFFVNTALLPWDTAPNAPRRAGVSSFGFSGTNAHIVLEEYIPKAAVRAPAAVNAGDPAVFVLSAKSQEQLKVYAQSMKDCLEANPDLALADVAYTLQVSREAMDYRLAVLAAGRESLLQAIAGFVEQNSPAEVLTAHGSSREVSAAEEATVAALLRKKELKKAAELWVKGLNVDWSLLYGDDKPRRCSLPTYPFAKERYWLNGSSSAFSSREGLPPPTLEEQGQIEPERYAYDEPYLKDHTVFGEQVLIGVTHGSLAINAFFKLFPWENSVRLHRLSFVKAIELKPGRQIEVLVEPVQTGSTIDFEVRYRETAATAWELTATGQLQKAACESQSIDIETVKAALEEFQHPEQIYSANPAVALGDSFKTITRLYTGKEQVLARIALQEASLQEIHDYALHPLITNSAFQAVVPLIGAIGGGFLPFGVKDIYFRKSGRLEQCWLLVKLVKNSGEMIVFDADVVNDQSQVVAQFSGCSLKRLRSGDEIPAAEPLSEFAGFHQPAPNTAGLSFKIQKYLTKKLSKVVPDPAKLVNLEVNLMDLGLESYQLVAVAGEIEQDLNIELYPTLFFEYPSLKDLTAFFSREHQHSFAQLSGSEAKQPLVSTPAEIFPTQTAPEPLPPGRVRPPALSAATASAGLIRDDIAVIGMNGLFPGASNLGQFWQNLRDKKDVIREIPPDHWDYRPWYDRSPEAKDKTYCKWGGFINDVAKFDAGFFNISPREAEWMDPQLRLLLQIIYATAEDAGRINQLRGTDTGVFVGVCSHDYADKMAELNLPVDPYMGTGNAQTVIANRISFLFDLTGPSIAVDTACSSSLFALHYACHALRNRECGMAFVAGANLLLSSWHYRYFASLGALSPTGRCHTFDAAADGYVPGECIAGILLKPLRQAQTDGDHIYAVVKGSAALHGGYTPSFTAPSVDGEENVIVKAWQDAGINPETISYIEAHGTGTKLGDPIEINSMKKAFQRFTQRQQFCAIGSVKANIGHTEGAAGIAGILKVILQMKHRQIPTLPRFHTLNSYIQLDQSALYLNRETEEWKKPADGPRRAGISSFGMAGTYAHIVLEEYADPQPPPIAITPQNPAIIVLSARSRDRLKAQARQLLSALQAQQYSDRDLADMAYTLQLGREAMEERLGLLAGSSAELSEKLNRYLEDQEDMEDVYQGQVKNHHETLAVFAADEDMPKLIDTWLSKGKYAKLLALWVKGLSFDWSKLYGEPKPRRISLPTYPFGGERYWLDETGGQAAGGPAATPAAYLHPLLHQNTSDLTAQRFSSTFTGNEFFLTDHVVKGRRVLPGVAYLEMARAAVEQAAGVRAASGAGIRLKNVVWTRPVVVDEQPVPVEIRLYPEDSGEISYEIYSDCAAAGPVVHSQGMAALDASAAAQTLDLPALRAECSLASFSPARCYEAFQAMAIDYGPSHQGLAAVWVGQGQVLAKLSLPSVSFRPQEAFVLHPGMLDSALQAAIGLLLVSGNRPDSPLLPFALEELELSGPCQPVMWALLRFNDGRGEQVRKFDIDLGDEQGRILVRLRGLSSRVLEGDIPAGKAPQAVPFQTSPGEITDGNVLLTPVWNPVPLEKGQVLPAPADKLVIAGGTKDLNELLRQCYPQAHLLELRPGDSSAEIAQKLAAHGFVDHLMWIAPGNPLGSLADDAVIEEQEQGVLRIFRTMKALLSLGYSGRDLAWTLVTIQAQPVYPGEPVNPTHAGLHGFIGSVAKEYPNWKIRLIDLEAGGDWPLEDIFTLPADPQGNAWLYRSREWHRQQLIPLSRPAIDRTLYQTGGVYVVIGGAGGIGEAWSEYMIRAYQAQIIWIGRRGKDQTIQAKLDRLSGLGPAPHYIAADASDRQALEQAVEAIKERYAKINGVVHAAIVLADKSLAKMEEENFRAALAAKVAVSVRIAQACKAEPLDFVLFFSSIAVFAKSAGQSNYAAGCTFKDAFASQLSREWPCAVKVMNWGYWGSTGIVAAQPYQERMEQLGLGSIEPAEAMAALEALLAGPLNQMALLKAIKPVTVLEGINARERIIVYPDTAAPPVSGIKSRIPGTGTEVRRIQSRVDSESKEFDRFLCRLLWGQLQSMGLFTEPNTAPDDLKARAGLRSLYHRWLDESIAVLSRNGYLSRDGERCSVMDTAPVDMDAVWQEWELKKDAWLENPGTKARVILAEAALRALPEILTGRVPATEILFPASSLQLVEGIYKGNLVADYFNEVLADTLTAYLQERLEQDSAAQIKILEIGAGTGGTSAMVFQKLQPYREHIREYCYTDISQAFLLHAQQEYGPENPYLTYRIFNVAAPFNGQNISPGGYDVVIAANVLHATRNIRQTLRNAKTALKKNGLLLLNEISGKALFAHLTFGLLEGWWLYEDTALRLPGCPGLAAETWRTVLGSEGFGTLLFPASGAHELGQQIIAAVSDGVVRQQRQPADKVSVRPAAKTPAAEQTSKTGLPLAAKGVTQEWLRAESTAYIQKLAAETLKIPVDKIDSAEPLEKYGIDSILVVQLTNQLSKVMADIHSTLFFEYQTIDALVEHFLKTRPDSLLALTGLNELKGQSLAEREFAGDHEAVAQPLPARSRRPPGKPGRFLRPERPESDASALRPDRDQDIAVIGLAGRYPGAGTIPEFWRNLRAGKDCIVEIPRDRWDHRLYFDQDKGKPGKTYCRWGGFIEGMDQFDPLFFNISPREAELMDPMDRLFLETVWQLLENAGYTRDTLARQYQSRVGVYAGAMFQQYHAFAADAAHEAAIAVSSYSSIVNRVSHYFNFQGPSVAVDTMCSSSGQAVHMACQSLLRGDCRLAIAGGVNLSIHPRKYLGLSQAQLLGSHEGSRSFGAGDGYLPAESVGAVLLKPLDKAIEDRDSILAVIKSTAANHGGHTSGFAVPSLHGQAQLIAEHFKHAGVHPRSISYVEAAANGSALGDAIEVAGLNKAFRQFTADQQFCAIGSVKSNIGHPEAASGIAQLTKVILQLQHQQLVPSIKTEPQNPDIQFAGTPFYLQRELQEWKRPVARIEGREHEFPRRATVSSYGAGGSNAHLIVEEYIPLRQEPAPAAHSPQIVIFSAKNSGRLQAMIEQMLAFVEQQNAFSLPDLAYTLQIGREEMNARAAMVVKTRAELLQGLRECQTLMKDGSQAATAIPVFTGQAADDADVNKLLSGQAGETVIQTLLAENKLEKIALYWAQGCKIPWESLHAGTAVRRIALPAYPFARNRYWVPAPAHEATAAGAIQPLLHQNTSDLFEQRFSSTFTGREFFLRDHRVQGRLVLPGVACLEMARAAVAQAAGVLQTSPPRLRLKHIVWVHPLVVDQQAAQVHIGLFPEETGEIAFEIYSQTDAGEAGRMVHCQGTAALGGVEEAPAVNLKALQAECSQTGLNSGQCYQAYRAVGLDLGPGFQGVEAIYAGAGQALGKLSLPAAVADTLEQFVLHPSMLDSSLHVSLGLMAGAVQALETGGVALAQLSIPFTLQELEVLGKCTAAMWSLVRYSAGGKAGDSVLKLDVDLCDEQGRVCVRMKGFSPRVLEGSAGSGAALSRNPDAGEARVIVGAGGDSAALPPKEAPVWTSTRTVAGGLADQVEAALVQTVAALLKIRLEDLNTATKLNEYGFNSIAFIELAKQLNRQYQLSLMPTIFFEHPTIAGLAKHLAAEHQAALAARFAAPAGAVGQAAAEEAANSPPGTGRRSRFAKAAAPAGPEPVRPEPVAIVGISGKFPLAGDLDQFWENLVSGKHCISEIPRERWDWREYYGDPATEANKTNSKWGGFIDGIDEFDPLFFGISPREAEFMDPQQRLMMTYIWKAIEDAGYSAQSLSGTKTAIFAGTAASGYGGLLAKANAAIEGYTATGAVPSVGPNRMSYFLNIHGPSEPIETACSSSLVALHRAVSAIAGGSCEMAIAGGVNTIVTPEYYISFSKAGMLSPDGKCRPFSDQANGYVRGEGVGMLFLKKLATAQRDGDHIYAVIRGSAENHGGRANSLTAPNPKAQAELLCEAYQKAGIDPRSVGYIEAHGTGTELGDPIEVNGLKSAFRELYRAAGDPQVADGQCGLGSVKGNIGHLELAAGVAGVLKVLLQLKHKTLVKSLHADTVNPYIRLQDSPFYIVQETKEWEALQDAQGNDLPRRAGVSSFGFGGVNAHVVIEEYIAPQQEPAMMAGAPQQPAMIVLSAKTKERLQEQARQLLTAIQARQYAGINLADMAYTLQVGREAMEERLGFLVDSVQELAEKLDSFATGPAGGGSRYSGQVKRNQDTLNVLAADEDMAAIIDIWISKGKYAKLLDLWVKGLNFDWNKLYGGNKPRRISLPTYPFARERYWVPAAGSQSGSSAAADPAGSLQFLPPEQAGEVQAVEWAAQQAVGPVQRAESFLRKHWEICSAVPTRQLQRTIAIFTTPETKELADRLAQYLPQSRLCAIDDPAFLFRQSEQEWLSYDGCIDLTGCGQEQHAALDWLAWLQQLIEHGHKDGLVLLGVTKGLETYRNTAVNLSGATRAGLYRMLQSEYRHLRSRHMDVERAMDDDTLARQIAAEFHLDSRDAEVCYREGRRYRAVLAPVQVFDGGREVLDFPEGHVLWITGGTRGLGYLCAEHFVRRHGVKRLVLTGRERMPPREQWASYRENTPLARKIKAVQALEAHGAQVEVLSVPLTDPAAVRLSLQEIKARWGPIGGLLHCAGLSDRENPAFIRKSAAGIEQVLAPKTAGLASLYQTFLEEPLQFFVLFSSVSAIIPALAAGQSDYAMANAYMDYFAEANSHSSPIVSIEWPNWQETGMGEVKSKAYRQTGLLSHTNAEGLQFLDRILSGQAGPVILPAVVDPALWRPAGLMQSTISKDAAAPRPMERPDARPPQNADDLLQAVQAWLVSLFSRELKLERGKWEADVPFQEYGMDSILLAQVITRMDRELRTISLEPSVLLEYPTLGSLAAYLTQTYPEAMAALFAIEEVTEKGAEPSTGGQPASPANHSSPDGHKDRIAVVGIACHFPDAGNIQEYWDNLRSGKDSMREVPTSRWDWEKYYDARPFEAGKSISKWGAFIDGIENFDPDYFKIPASLAPQIDPLQRQWLEVSAEALADAGYGKKDLWGKRVGVFAGARSANFIAKLKKKDKGWVTGVGQNFIAVHLAHVYNFTGPNMVVDAACASALTAIHLAVKSLQNGEAEIALAGGVDILLDEQVFVGLSAAGILSPDGRCKTFDAGADGIGLGEGCGVLVLKPLHKAIQDDNKIYGVIDGSALNSDGNTMGVTTPNPEAQQALIKTVVTAAGVSPETISYVETHGTGTLIGDPIELRALTRVFAEHTAKKQFCGVGSVKSNIGHLLSAAGAAGMIKVLLAITRQELPPTLHCATPNPRFNFAESPFYPVQNAKKWTSENGILRAGVSAFGLGGNNAHLIVSNEGIPATHKATLKSRGNKISFQRQRCWPEEAAAFNNDPAQETFILPEQDEVHEFNEFFNIEEV</sequence>
<keyword evidence="7 15" id="KW-0808">Transferase</keyword>
<evidence type="ECO:0000256" key="1">
    <source>
        <dbReference type="ARBA" id="ARBA00003299"/>
    </source>
</evidence>
<dbReference type="GO" id="GO:0006633">
    <property type="term" value="P:fatty acid biosynthetic process"/>
    <property type="evidence" value="ECO:0007669"/>
    <property type="project" value="InterPro"/>
</dbReference>
<dbReference type="PROSITE" id="PS52019">
    <property type="entry name" value="PKS_MFAS_DH"/>
    <property type="match status" value="3"/>
</dbReference>
<feature type="compositionally biased region" description="Basic and acidic residues" evidence="11">
    <location>
        <begin position="3200"/>
        <end position="3213"/>
    </location>
</feature>
<feature type="active site" description="Proton donor; for dehydratase activity" evidence="10">
    <location>
        <position position="4037"/>
    </location>
</feature>
<evidence type="ECO:0000256" key="3">
    <source>
        <dbReference type="ARBA" id="ARBA00004789"/>
    </source>
</evidence>
<feature type="domain" description="Ketosynthase family 3 (KS3)" evidence="13">
    <location>
        <begin position="249"/>
        <end position="672"/>
    </location>
</feature>
<dbReference type="InterPro" id="IPR013968">
    <property type="entry name" value="PKS_KR"/>
</dbReference>
<dbReference type="InterPro" id="IPR036736">
    <property type="entry name" value="ACP-like_sf"/>
</dbReference>
<name>A0A1G9NDU9_9FIRM</name>
<proteinExistence type="predicted"/>
<keyword evidence="9" id="KW-0511">Multifunctional enzyme</keyword>
<dbReference type="InterPro" id="IPR014030">
    <property type="entry name" value="Ketoacyl_synth_N"/>
</dbReference>
<dbReference type="InterPro" id="IPR014031">
    <property type="entry name" value="Ketoacyl_synth_C"/>
</dbReference>
<feature type="domain" description="Carrier" evidence="12">
    <location>
        <begin position="1139"/>
        <end position="1216"/>
    </location>
</feature>
<evidence type="ECO:0000313" key="15">
    <source>
        <dbReference type="EMBL" id="SDL84501.1"/>
    </source>
</evidence>
<dbReference type="InterPro" id="IPR020806">
    <property type="entry name" value="PKS_PP-bd"/>
</dbReference>
<dbReference type="InterPro" id="IPR006162">
    <property type="entry name" value="Ppantetheine_attach_site"/>
</dbReference>
<dbReference type="InterPro" id="IPR054514">
    <property type="entry name" value="RhiE-like_linker"/>
</dbReference>
<dbReference type="STRING" id="146817.SAMN04488502_101977"/>
<dbReference type="InterPro" id="IPR050091">
    <property type="entry name" value="PKS_NRPS_Biosynth_Enz"/>
</dbReference>
<dbReference type="GO" id="GO:0005886">
    <property type="term" value="C:plasma membrane"/>
    <property type="evidence" value="ECO:0007669"/>
    <property type="project" value="TreeGrafter"/>
</dbReference>
<comment type="pathway">
    <text evidence="3">Antibiotic biosynthesis; bacillaene biosynthesis.</text>
</comment>
<dbReference type="CDD" id="cd08953">
    <property type="entry name" value="KR_2_SDR_x"/>
    <property type="match status" value="2"/>
</dbReference>
<feature type="region of interest" description="C-terminal hotdog fold" evidence="10">
    <location>
        <begin position="3975"/>
        <end position="4131"/>
    </location>
</feature>
<dbReference type="CDD" id="cd02440">
    <property type="entry name" value="AdoMet_MTases"/>
    <property type="match status" value="1"/>
</dbReference>
<feature type="domain" description="Ketosynthase family 3 (KS3)" evidence="13">
    <location>
        <begin position="1270"/>
        <end position="1694"/>
    </location>
</feature>
<dbReference type="Gene3D" id="1.10.1240.100">
    <property type="match status" value="4"/>
</dbReference>
<feature type="region of interest" description="Disordered" evidence="11">
    <location>
        <begin position="3040"/>
        <end position="3061"/>
    </location>
</feature>
<dbReference type="GO" id="GO:0004312">
    <property type="term" value="F:fatty acid synthase activity"/>
    <property type="evidence" value="ECO:0007669"/>
    <property type="project" value="TreeGrafter"/>
</dbReference>
<dbReference type="GO" id="GO:0031177">
    <property type="term" value="F:phosphopantetheine binding"/>
    <property type="evidence" value="ECO:0007669"/>
    <property type="project" value="InterPro"/>
</dbReference>
<dbReference type="Pfam" id="PF21089">
    <property type="entry name" value="PKS_DH_N"/>
    <property type="match status" value="2"/>
</dbReference>
<feature type="domain" description="Ketosynthase family 3 (KS3)" evidence="13">
    <location>
        <begin position="4301"/>
        <end position="4738"/>
    </location>
</feature>
<dbReference type="Gene3D" id="3.10.129.110">
    <property type="entry name" value="Polyketide synthase dehydratase"/>
    <property type="match status" value="3"/>
</dbReference>
<evidence type="ECO:0000256" key="4">
    <source>
        <dbReference type="ARBA" id="ARBA00022450"/>
    </source>
</evidence>
<gene>
    <name evidence="15" type="ORF">SAMN04488502_101977</name>
</gene>
<comment type="subcellular location">
    <subcellularLocation>
        <location evidence="2">Cytoplasm</location>
    </subcellularLocation>
</comment>
<dbReference type="Gene3D" id="3.40.47.10">
    <property type="match status" value="5"/>
</dbReference>
<evidence type="ECO:0000256" key="7">
    <source>
        <dbReference type="ARBA" id="ARBA00022679"/>
    </source>
</evidence>
<feature type="region of interest" description="Disordered" evidence="11">
    <location>
        <begin position="5534"/>
        <end position="5554"/>
    </location>
</feature>
<dbReference type="SUPFAM" id="SSF53901">
    <property type="entry name" value="Thiolase-like"/>
    <property type="match status" value="5"/>
</dbReference>
<dbReference type="InterPro" id="IPR018201">
    <property type="entry name" value="Ketoacyl_synth_AS"/>
</dbReference>
<evidence type="ECO:0000256" key="2">
    <source>
        <dbReference type="ARBA" id="ARBA00004496"/>
    </source>
</evidence>
<dbReference type="InterPro" id="IPR057326">
    <property type="entry name" value="KR_dom"/>
</dbReference>
<organism evidence="15 16">
    <name type="scientific">Dendrosporobacter quercicolus</name>
    <dbReference type="NCBI Taxonomy" id="146817"/>
    <lineage>
        <taxon>Bacteria</taxon>
        <taxon>Bacillati</taxon>
        <taxon>Bacillota</taxon>
        <taxon>Negativicutes</taxon>
        <taxon>Selenomonadales</taxon>
        <taxon>Sporomusaceae</taxon>
        <taxon>Dendrosporobacter</taxon>
    </lineage>
</organism>
<dbReference type="SMART" id="SM00822">
    <property type="entry name" value="PKS_KR"/>
    <property type="match status" value="2"/>
</dbReference>
<feature type="active site" description="Proton acceptor; for dehydratase activity" evidence="10">
    <location>
        <position position="3864"/>
    </location>
</feature>
<evidence type="ECO:0000256" key="6">
    <source>
        <dbReference type="ARBA" id="ARBA00022553"/>
    </source>
</evidence>
<dbReference type="InterPro" id="IPR049552">
    <property type="entry name" value="PKS_DH_N"/>
</dbReference>
<evidence type="ECO:0000256" key="10">
    <source>
        <dbReference type="PROSITE-ProRule" id="PRU01363"/>
    </source>
</evidence>
<dbReference type="Pfam" id="PF08242">
    <property type="entry name" value="Methyltransf_12"/>
    <property type="match status" value="1"/>
</dbReference>
<dbReference type="Pfam" id="PF00109">
    <property type="entry name" value="ketoacyl-synt"/>
    <property type="match status" value="5"/>
</dbReference>
<dbReference type="InterPro" id="IPR020807">
    <property type="entry name" value="PKS_DH"/>
</dbReference>
<evidence type="ECO:0000256" key="5">
    <source>
        <dbReference type="ARBA" id="ARBA00022490"/>
    </source>
</evidence>
<accession>A0A1G9NDU9</accession>
<feature type="region of interest" description="N-terminal hotdog fold" evidence="10">
    <location>
        <begin position="3835"/>
        <end position="3961"/>
    </location>
</feature>
<keyword evidence="8" id="KW-0677">Repeat</keyword>
<dbReference type="InterPro" id="IPR042104">
    <property type="entry name" value="PKS_dehydratase_sf"/>
</dbReference>
<feature type="region of interest" description="C-terminal hotdog fold" evidence="10">
    <location>
        <begin position="2022"/>
        <end position="2169"/>
    </location>
</feature>
<dbReference type="SUPFAM" id="SSF51735">
    <property type="entry name" value="NAD(P)-binding Rossmann-fold domains"/>
    <property type="match status" value="4"/>
</dbReference>
<dbReference type="PROSITE" id="PS00012">
    <property type="entry name" value="PHOSPHOPANTETHEINE"/>
    <property type="match status" value="3"/>
</dbReference>
<dbReference type="Pfam" id="PF22336">
    <property type="entry name" value="RhiE-like_linker"/>
    <property type="match status" value="4"/>
</dbReference>
<feature type="domain" description="Carrier" evidence="12">
    <location>
        <begin position="3078"/>
        <end position="3151"/>
    </location>
</feature>
<feature type="domain" description="Carrier" evidence="12">
    <location>
        <begin position="4174"/>
        <end position="4251"/>
    </location>
</feature>
<feature type="region of interest" description="N-terminal hotdog fold" evidence="10">
    <location>
        <begin position="832"/>
        <end position="965"/>
    </location>
</feature>
<dbReference type="SMART" id="SM00825">
    <property type="entry name" value="PKS_KS"/>
    <property type="match status" value="5"/>
</dbReference>
<dbReference type="InterPro" id="IPR049900">
    <property type="entry name" value="PKS_mFAS_DH"/>
</dbReference>
<feature type="active site" description="Proton donor; for dehydratase activity" evidence="10">
    <location>
        <position position="2084"/>
    </location>
</feature>
<dbReference type="Pfam" id="PF14765">
    <property type="entry name" value="PS-DH"/>
    <property type="match status" value="3"/>
</dbReference>
<keyword evidence="4" id="KW-0596">Phosphopantetheine</keyword>
<dbReference type="InterPro" id="IPR036291">
    <property type="entry name" value="NAD(P)-bd_dom_sf"/>
</dbReference>
<feature type="domain" description="Ketosynthase family 3 (KS3)" evidence="13">
    <location>
        <begin position="5557"/>
        <end position="5977"/>
    </location>
</feature>
<dbReference type="SMART" id="SM00826">
    <property type="entry name" value="PKS_DH"/>
    <property type="match status" value="2"/>
</dbReference>
<comment type="function">
    <text evidence="1">Involved in some intermediate steps for the synthesis of the antibiotic polyketide bacillaene which is involved in secondary metabolism.</text>
</comment>
<evidence type="ECO:0000313" key="16">
    <source>
        <dbReference type="Proteomes" id="UP000214880"/>
    </source>
</evidence>
<evidence type="ECO:0000256" key="8">
    <source>
        <dbReference type="ARBA" id="ARBA00022737"/>
    </source>
</evidence>
<evidence type="ECO:0000259" key="13">
    <source>
        <dbReference type="PROSITE" id="PS52004"/>
    </source>
</evidence>
<protein>
    <submittedName>
        <fullName evidence="15">Acyl transferase domain-containing protein</fullName>
    </submittedName>
</protein>
<reference evidence="15 16" key="1">
    <citation type="submission" date="2016-10" db="EMBL/GenBank/DDBJ databases">
        <authorList>
            <person name="de Groot N.N."/>
        </authorList>
    </citation>
    <scope>NUCLEOTIDE SEQUENCE [LARGE SCALE GENOMIC DNA]</scope>
    <source>
        <strain evidence="15 16">DSM 1736</strain>
    </source>
</reference>
<dbReference type="InterPro" id="IPR016039">
    <property type="entry name" value="Thiolase-like"/>
</dbReference>
<dbReference type="Pfam" id="PF08659">
    <property type="entry name" value="KR"/>
    <property type="match status" value="2"/>
</dbReference>
<dbReference type="UniPathway" id="UPA01003"/>
<dbReference type="RefSeq" id="WP_173812596.1">
    <property type="nucleotide sequence ID" value="NZ_FNHB01000001.1"/>
</dbReference>
<dbReference type="SMART" id="SM00823">
    <property type="entry name" value="PKS_PP"/>
    <property type="match status" value="5"/>
</dbReference>
<feature type="region of interest" description="N-terminal hotdog fold" evidence="10">
    <location>
        <begin position="1884"/>
        <end position="2008"/>
    </location>
</feature>
<comment type="caution">
    <text evidence="10">Lacks conserved residue(s) required for the propagation of feature annotation.</text>
</comment>
<dbReference type="PROSITE" id="PS00606">
    <property type="entry name" value="KS3_1"/>
    <property type="match status" value="3"/>
</dbReference>
<feature type="region of interest" description="C-terminal hotdog fold" evidence="10">
    <location>
        <begin position="978"/>
        <end position="1118"/>
    </location>
</feature>
<dbReference type="Gene3D" id="1.10.1200.10">
    <property type="entry name" value="ACP-like"/>
    <property type="match status" value="5"/>
</dbReference>
<dbReference type="SMART" id="SM01294">
    <property type="entry name" value="PKS_PP_betabranch"/>
    <property type="match status" value="3"/>
</dbReference>
<dbReference type="InterPro" id="IPR009081">
    <property type="entry name" value="PP-bd_ACP"/>
</dbReference>
<dbReference type="GO" id="GO:0071770">
    <property type="term" value="P:DIM/DIP cell wall layer assembly"/>
    <property type="evidence" value="ECO:0007669"/>
    <property type="project" value="TreeGrafter"/>
</dbReference>
<dbReference type="Pfam" id="PF00550">
    <property type="entry name" value="PP-binding"/>
    <property type="match status" value="5"/>
</dbReference>
<feature type="active site" description="Proton acceptor; for dehydratase activity" evidence="10">
    <location>
        <position position="1913"/>
    </location>
</feature>
<dbReference type="GO" id="GO:0005737">
    <property type="term" value="C:cytoplasm"/>
    <property type="evidence" value="ECO:0007669"/>
    <property type="project" value="UniProtKB-SubCell"/>
</dbReference>